<keyword evidence="2" id="KW-0378">Hydrolase</keyword>
<organism evidence="4 5">
    <name type="scientific">Eiseniibacteriota bacterium</name>
    <dbReference type="NCBI Taxonomy" id="2212470"/>
    <lineage>
        <taxon>Bacteria</taxon>
        <taxon>Candidatus Eiseniibacteriota</taxon>
    </lineage>
</organism>
<dbReference type="Pfam" id="PF02230">
    <property type="entry name" value="Abhydrolase_2"/>
    <property type="match status" value="1"/>
</dbReference>
<reference evidence="4" key="1">
    <citation type="submission" date="2020-04" db="EMBL/GenBank/DDBJ databases">
        <authorList>
            <person name="Zhang T."/>
        </authorList>
    </citation>
    <scope>NUCLEOTIDE SEQUENCE</scope>
    <source>
        <strain evidence="4">HKST-UBA02</strain>
    </source>
</reference>
<accession>A0A956SE57</accession>
<dbReference type="Gene3D" id="3.40.50.1820">
    <property type="entry name" value="alpha/beta hydrolase"/>
    <property type="match status" value="1"/>
</dbReference>
<evidence type="ECO:0000256" key="2">
    <source>
        <dbReference type="ARBA" id="ARBA00022801"/>
    </source>
</evidence>
<evidence type="ECO:0000259" key="3">
    <source>
        <dbReference type="Pfam" id="PF02230"/>
    </source>
</evidence>
<evidence type="ECO:0000313" key="4">
    <source>
        <dbReference type="EMBL" id="MCA9757357.1"/>
    </source>
</evidence>
<protein>
    <submittedName>
        <fullName evidence="4">Phospholipase</fullName>
    </submittedName>
</protein>
<evidence type="ECO:0000313" key="5">
    <source>
        <dbReference type="Proteomes" id="UP000739538"/>
    </source>
</evidence>
<name>A0A956SE57_UNCEI</name>
<dbReference type="PANTHER" id="PTHR10655:SF17">
    <property type="entry name" value="LYSOPHOSPHOLIPASE-LIKE PROTEIN 1"/>
    <property type="match status" value="1"/>
</dbReference>
<dbReference type="GO" id="GO:0016787">
    <property type="term" value="F:hydrolase activity"/>
    <property type="evidence" value="ECO:0007669"/>
    <property type="project" value="UniProtKB-KW"/>
</dbReference>
<evidence type="ECO:0000256" key="1">
    <source>
        <dbReference type="ARBA" id="ARBA00006499"/>
    </source>
</evidence>
<comment type="caution">
    <text evidence="4">The sequence shown here is derived from an EMBL/GenBank/DDBJ whole genome shotgun (WGS) entry which is preliminary data.</text>
</comment>
<dbReference type="EMBL" id="JAGQHS010000095">
    <property type="protein sequence ID" value="MCA9757357.1"/>
    <property type="molecule type" value="Genomic_DNA"/>
</dbReference>
<dbReference type="PANTHER" id="PTHR10655">
    <property type="entry name" value="LYSOPHOSPHOLIPASE-RELATED"/>
    <property type="match status" value="1"/>
</dbReference>
<sequence>MTPPLSTILREAGGLEYRRITAATHPTLLVLLCHGYGAPGTDLVPIGEELIQASSRVAEEVVFLFPEAPLSLGGFPGFEQRAWWQIDIAALELALARGEARDRKGECPRELDDLRPRLSAILDRERQIEGEDTTLPMDRVIVGGFSQGAMLTTDFVLRSETAPGGLALLSGTLLCEDVWREAAPRAKGVRILQSHGRQDPLLPFFAAEELRSILAGAGADVRFVPFEGQHEIPLPVFVALRDLLHASLGE</sequence>
<dbReference type="InterPro" id="IPR029058">
    <property type="entry name" value="AB_hydrolase_fold"/>
</dbReference>
<dbReference type="InterPro" id="IPR050565">
    <property type="entry name" value="LYPA1-2/EST-like"/>
</dbReference>
<gene>
    <name evidence="4" type="ORF">KDA27_16255</name>
</gene>
<proteinExistence type="inferred from homology"/>
<dbReference type="Proteomes" id="UP000739538">
    <property type="component" value="Unassembled WGS sequence"/>
</dbReference>
<reference evidence="4" key="2">
    <citation type="journal article" date="2021" name="Microbiome">
        <title>Successional dynamics and alternative stable states in a saline activated sludge microbial community over 9 years.</title>
        <authorList>
            <person name="Wang Y."/>
            <person name="Ye J."/>
            <person name="Ju F."/>
            <person name="Liu L."/>
            <person name="Boyd J.A."/>
            <person name="Deng Y."/>
            <person name="Parks D.H."/>
            <person name="Jiang X."/>
            <person name="Yin X."/>
            <person name="Woodcroft B.J."/>
            <person name="Tyson G.W."/>
            <person name="Hugenholtz P."/>
            <person name="Polz M.F."/>
            <person name="Zhang T."/>
        </authorList>
    </citation>
    <scope>NUCLEOTIDE SEQUENCE</scope>
    <source>
        <strain evidence="4">HKST-UBA02</strain>
    </source>
</reference>
<feature type="domain" description="Phospholipase/carboxylesterase/thioesterase" evidence="3">
    <location>
        <begin position="24"/>
        <end position="239"/>
    </location>
</feature>
<dbReference type="AlphaFoldDB" id="A0A956SE57"/>
<comment type="similarity">
    <text evidence="1">Belongs to the AB hydrolase superfamily. AB hydrolase 2 family.</text>
</comment>
<dbReference type="InterPro" id="IPR003140">
    <property type="entry name" value="PLipase/COase/thioEstase"/>
</dbReference>
<dbReference type="SUPFAM" id="SSF53474">
    <property type="entry name" value="alpha/beta-Hydrolases"/>
    <property type="match status" value="1"/>
</dbReference>